<evidence type="ECO:0000313" key="1">
    <source>
        <dbReference type="Ensembl" id="ENSSBOP00000021748.1"/>
    </source>
</evidence>
<dbReference type="InterPro" id="IPR005366">
    <property type="entry name" value="EMC8/9"/>
</dbReference>
<proteinExistence type="predicted"/>
<reference evidence="1" key="1">
    <citation type="submission" date="2025-08" db="UniProtKB">
        <authorList>
            <consortium name="Ensembl"/>
        </authorList>
    </citation>
    <scope>IDENTIFICATION</scope>
</reference>
<dbReference type="STRING" id="39432.ENSSBOP00000021748"/>
<dbReference type="AlphaFoldDB" id="A0A2K6TQ07"/>
<dbReference type="PANTHER" id="PTHR12941:SF13">
    <property type="entry name" value="ER MEMBRANE PROTEIN COMPLEX SUBUNIT 8"/>
    <property type="match status" value="1"/>
</dbReference>
<keyword evidence="2" id="KW-1185">Reference proteome</keyword>
<sequence>MPGLPTTQVYCKMVLHGAKYLHCTVSRLLVAEKQKPHKEHVPLGGPGAYRTLFVALTLIDSWCKDHNYVISGYYLANEQVKNASPNQVAEKVALRIAEGFSDTCLGITEIISILIMVPL</sequence>
<accession>A0A2K6TQ07</accession>
<dbReference type="GeneTree" id="ENSGT00390000006738"/>
<dbReference type="Proteomes" id="UP000233220">
    <property type="component" value="Unplaced"/>
</dbReference>
<dbReference type="GO" id="GO:0072546">
    <property type="term" value="C:EMC complex"/>
    <property type="evidence" value="ECO:0007669"/>
    <property type="project" value="InterPro"/>
</dbReference>
<organism evidence="1 2">
    <name type="scientific">Saimiri boliviensis boliviensis</name>
    <name type="common">Bolivian squirrel monkey</name>
    <dbReference type="NCBI Taxonomy" id="39432"/>
    <lineage>
        <taxon>Eukaryota</taxon>
        <taxon>Metazoa</taxon>
        <taxon>Chordata</taxon>
        <taxon>Craniata</taxon>
        <taxon>Vertebrata</taxon>
        <taxon>Euteleostomi</taxon>
        <taxon>Mammalia</taxon>
        <taxon>Eutheria</taxon>
        <taxon>Euarchontoglires</taxon>
        <taxon>Primates</taxon>
        <taxon>Haplorrhini</taxon>
        <taxon>Platyrrhini</taxon>
        <taxon>Cebidae</taxon>
        <taxon>Saimiriinae</taxon>
        <taxon>Saimiri</taxon>
    </lineage>
</organism>
<reference evidence="1" key="2">
    <citation type="submission" date="2025-09" db="UniProtKB">
        <authorList>
            <consortium name="Ensembl"/>
        </authorList>
    </citation>
    <scope>IDENTIFICATION</scope>
</reference>
<evidence type="ECO:0000313" key="2">
    <source>
        <dbReference type="Proteomes" id="UP000233220"/>
    </source>
</evidence>
<dbReference type="Ensembl" id="ENSSBOT00000038590.1">
    <property type="protein sequence ID" value="ENSSBOP00000021748.1"/>
    <property type="gene ID" value="ENSSBOG00000027424.1"/>
</dbReference>
<dbReference type="PANTHER" id="PTHR12941">
    <property type="entry name" value="ER MEMBRANE PROTEIN COMPLEX"/>
    <property type="match status" value="1"/>
</dbReference>
<name>A0A2K6TQ07_SAIBB</name>
<protein>
    <submittedName>
        <fullName evidence="1">Uncharacterized protein</fullName>
    </submittedName>
</protein>
<dbReference type="Pfam" id="PF03665">
    <property type="entry name" value="UPF0172"/>
    <property type="match status" value="1"/>
</dbReference>